<feature type="region of interest" description="Disordered" evidence="1">
    <location>
        <begin position="51"/>
        <end position="84"/>
    </location>
</feature>
<dbReference type="Proteomes" id="UP001151760">
    <property type="component" value="Unassembled WGS sequence"/>
</dbReference>
<accession>A0ABQ4YCS9</accession>
<sequence>MVHKGGGLQSSKERGSWSILLFNLETPLKAQKNQPKHTTRETRTYRDCIHTHHHQGQKASNLGAEIAESTEIAESAEITERTED</sequence>
<evidence type="ECO:0000313" key="3">
    <source>
        <dbReference type="Proteomes" id="UP001151760"/>
    </source>
</evidence>
<name>A0ABQ4YCS9_9ASTR</name>
<gene>
    <name evidence="2" type="ORF">Tco_0725087</name>
</gene>
<keyword evidence="3" id="KW-1185">Reference proteome</keyword>
<evidence type="ECO:0000313" key="2">
    <source>
        <dbReference type="EMBL" id="GJS75206.1"/>
    </source>
</evidence>
<protein>
    <submittedName>
        <fullName evidence="2">Uncharacterized protein</fullName>
    </submittedName>
</protein>
<reference evidence="2" key="2">
    <citation type="submission" date="2022-01" db="EMBL/GenBank/DDBJ databases">
        <authorList>
            <person name="Yamashiro T."/>
            <person name="Shiraishi A."/>
            <person name="Satake H."/>
            <person name="Nakayama K."/>
        </authorList>
    </citation>
    <scope>NUCLEOTIDE SEQUENCE</scope>
</reference>
<proteinExistence type="predicted"/>
<reference evidence="2" key="1">
    <citation type="journal article" date="2022" name="Int. J. Mol. Sci.">
        <title>Draft Genome of Tanacetum Coccineum: Genomic Comparison of Closely Related Tanacetum-Family Plants.</title>
        <authorList>
            <person name="Yamashiro T."/>
            <person name="Shiraishi A."/>
            <person name="Nakayama K."/>
            <person name="Satake H."/>
        </authorList>
    </citation>
    <scope>NUCLEOTIDE SEQUENCE</scope>
</reference>
<comment type="caution">
    <text evidence="2">The sequence shown here is derived from an EMBL/GenBank/DDBJ whole genome shotgun (WGS) entry which is preliminary data.</text>
</comment>
<feature type="compositionally biased region" description="Low complexity" evidence="1">
    <location>
        <begin position="64"/>
        <end position="76"/>
    </location>
</feature>
<dbReference type="EMBL" id="BQNB010010287">
    <property type="protein sequence ID" value="GJS75206.1"/>
    <property type="molecule type" value="Genomic_DNA"/>
</dbReference>
<organism evidence="2 3">
    <name type="scientific">Tanacetum coccineum</name>
    <dbReference type="NCBI Taxonomy" id="301880"/>
    <lineage>
        <taxon>Eukaryota</taxon>
        <taxon>Viridiplantae</taxon>
        <taxon>Streptophyta</taxon>
        <taxon>Embryophyta</taxon>
        <taxon>Tracheophyta</taxon>
        <taxon>Spermatophyta</taxon>
        <taxon>Magnoliopsida</taxon>
        <taxon>eudicotyledons</taxon>
        <taxon>Gunneridae</taxon>
        <taxon>Pentapetalae</taxon>
        <taxon>asterids</taxon>
        <taxon>campanulids</taxon>
        <taxon>Asterales</taxon>
        <taxon>Asteraceae</taxon>
        <taxon>Asteroideae</taxon>
        <taxon>Anthemideae</taxon>
        <taxon>Anthemidinae</taxon>
        <taxon>Tanacetum</taxon>
    </lineage>
</organism>
<feature type="non-terminal residue" evidence="2">
    <location>
        <position position="84"/>
    </location>
</feature>
<evidence type="ECO:0000256" key="1">
    <source>
        <dbReference type="SAM" id="MobiDB-lite"/>
    </source>
</evidence>